<comment type="similarity">
    <text evidence="3">Belongs to the ORC6 family.</text>
</comment>
<evidence type="ECO:0000256" key="8">
    <source>
        <dbReference type="ARBA" id="ARBA00022989"/>
    </source>
</evidence>
<feature type="transmembrane region" description="Helical" evidence="13">
    <location>
        <begin position="727"/>
        <end position="750"/>
    </location>
</feature>
<evidence type="ECO:0000256" key="13">
    <source>
        <dbReference type="SAM" id="Phobius"/>
    </source>
</evidence>
<dbReference type="Pfam" id="PF21913">
    <property type="entry name" value="ORC6_2nd"/>
    <property type="match status" value="1"/>
</dbReference>
<feature type="transmembrane region" description="Helical" evidence="13">
    <location>
        <begin position="355"/>
        <end position="373"/>
    </location>
</feature>
<dbReference type="InterPro" id="IPR027359">
    <property type="entry name" value="Volt_channel_dom_sf"/>
</dbReference>
<dbReference type="InterPro" id="IPR005821">
    <property type="entry name" value="Ion_trans_dom"/>
</dbReference>
<feature type="transmembrane region" description="Helical" evidence="13">
    <location>
        <begin position="516"/>
        <end position="534"/>
    </location>
</feature>
<keyword evidence="4" id="KW-0813">Transport</keyword>
<evidence type="ECO:0000256" key="3">
    <source>
        <dbReference type="ARBA" id="ARBA00010840"/>
    </source>
</evidence>
<dbReference type="GO" id="GO:0015386">
    <property type="term" value="F:potassium:proton antiporter activity"/>
    <property type="evidence" value="ECO:0007669"/>
    <property type="project" value="TreeGrafter"/>
</dbReference>
<feature type="transmembrane region" description="Helical" evidence="13">
    <location>
        <begin position="409"/>
        <end position="434"/>
    </location>
</feature>
<feature type="transmembrane region" description="Helical" evidence="13">
    <location>
        <begin position="756"/>
        <end position="778"/>
    </location>
</feature>
<dbReference type="InterPro" id="IPR018422">
    <property type="entry name" value="Cation/H_exchanger_CPA1"/>
</dbReference>
<feature type="domain" description="ORC6 second cyclin-like" evidence="16">
    <location>
        <begin position="99"/>
        <end position="181"/>
    </location>
</feature>
<keyword evidence="7" id="KW-0235">DNA replication</keyword>
<keyword evidence="9" id="KW-0406">Ion transport</keyword>
<keyword evidence="18" id="KW-1185">Reference proteome</keyword>
<evidence type="ECO:0000313" key="17">
    <source>
        <dbReference type="EMBL" id="KPJ00805.1"/>
    </source>
</evidence>
<dbReference type="Gene3D" id="1.20.120.350">
    <property type="entry name" value="Voltage-gated potassium channels. Chain C"/>
    <property type="match status" value="1"/>
</dbReference>
<dbReference type="GO" id="GO:0098719">
    <property type="term" value="P:sodium ion import across plasma membrane"/>
    <property type="evidence" value="ECO:0007669"/>
    <property type="project" value="TreeGrafter"/>
</dbReference>
<dbReference type="GO" id="GO:0005886">
    <property type="term" value="C:plasma membrane"/>
    <property type="evidence" value="ECO:0007669"/>
    <property type="project" value="UniProtKB-SubCell"/>
</dbReference>
<keyword evidence="8 13" id="KW-1133">Transmembrane helix</keyword>
<proteinExistence type="inferred from homology"/>
<accession>A0A194Q728</accession>
<evidence type="ECO:0000256" key="9">
    <source>
        <dbReference type="ARBA" id="ARBA00023065"/>
    </source>
</evidence>
<evidence type="ECO:0000256" key="7">
    <source>
        <dbReference type="ARBA" id="ARBA00022705"/>
    </source>
</evidence>
<dbReference type="GO" id="GO:0051453">
    <property type="term" value="P:regulation of intracellular pH"/>
    <property type="evidence" value="ECO:0007669"/>
    <property type="project" value="TreeGrafter"/>
</dbReference>
<sequence>MTTYNKTLRLLASKLGLQDEEKVLRKAAELERLLQTKTIAGSNITDNSKMVICLDLAANIYGVDLDLKTAVKYSGLKQPTYVNSRKILENLLELNDDKISISFLCISLQCTEVQALAEDILEEYKKKSKMDIDINLPQYVCMAVYHACRINKVKITKSKIIEKSRLKPSQWSKLDAEWSKFVNDNFASVKKTKGRPRKEEIEDINNGTENKTLIKEELIDLIEPYDVWKKRILEEAYKELMELEEIEKAQNVMPIRRSPRKTPQKTSPYKTPIKGKGIRLKEMSRGKYISVLLLGEGLIGDATAMIEFTAVFGYLAMAINEASQIALLLLRYAGGGILLGIVTGRIIAALLSITYNDLLCAVTVTLAGAYLTYYVGEKFFYVSGLLGTVIAGVIVSRRKSTVAGDVEQVVAHFWNILSHAANTLVFTMVGVVIFEKVSYVMSVRQVSLIFVTYSTVYCSRLMVYSAMTPILRHIGYGISWQHSMACVWGGLRGPLSLCLALIVLQTPGVADAGEIFIIQTAGLVLLSLLINAITMGKVLKILGLAEISLAKKANMTNCVKRIMLTRDRCISMLKMDKFLADANWDLVQAGTTIKHPYQIQMSKRDDDYEDDTYMGYHYTTCPDCEREIPNEPTKKEFAEMMREANQRVLKAMKISYWRQYEHGKISKDGVRTLVQAVEVAADCDDGRVNLDLLGTLWKPKMMTPEAATVQMPHNRWRQLAYRMISSVWFDGFIYVMILCNTPIILCEVALRSPSTIVIYAIKSLNLFFYIIYVLEMIIKMMALGVQGYFKSHWNKLDFLIIVMATGDLVLDVLDTLTSWNKWSNLNSSVFTATKLLRTLRFLRLCKLARVSVPKIMAYIDRMIDIQLAFGYDVGKGFVTAEQEVCSLLPQLVDNLQIQEKLDSRLEADRLTVTRQLGLLQRDRPWTAITVKTRQATTSTLNIMILDTMQLKEEGESSDVSTQRKSSCSFYTRSDEPKGLYILVSGLLEATYEPPEEDLDEAIPNYEFITDLKFNEPSQDYIVSGNAIGVLGALTNRPYSYTVRCDTAVQAYFIKMPVVKEAFNLAPHPIMGLEAAMWREIGIKLSMMVLPGVPAYHGWSIERLSMRLEHAFVPCLRAFKIFVVNELMEDIVLIDGVCQDMATREVFQPPCYIPRTAHRLVFPKSSQLLVSGTCPETKLLIVPAKDTDELDIMEDEIDDMQCELVSNASSRCLYHKVSRRVSSESRAASVRRGRSKRRRAPRRVNYRESVWGKQISTAVMPGVASEKELNSKYYKPSFDDLWAEFLFIGLLVPQPEKLEANKDGK</sequence>
<organism evidence="17 18">
    <name type="scientific">Papilio xuthus</name>
    <name type="common">Asian swallowtail butterfly</name>
    <dbReference type="NCBI Taxonomy" id="66420"/>
    <lineage>
        <taxon>Eukaryota</taxon>
        <taxon>Metazoa</taxon>
        <taxon>Ecdysozoa</taxon>
        <taxon>Arthropoda</taxon>
        <taxon>Hexapoda</taxon>
        <taxon>Insecta</taxon>
        <taxon>Pterygota</taxon>
        <taxon>Neoptera</taxon>
        <taxon>Endopterygota</taxon>
        <taxon>Lepidoptera</taxon>
        <taxon>Glossata</taxon>
        <taxon>Ditrysia</taxon>
        <taxon>Papilionoidea</taxon>
        <taxon>Papilionidae</taxon>
        <taxon>Papilioninae</taxon>
        <taxon>Papilio</taxon>
    </lineage>
</organism>
<dbReference type="GO" id="GO:0006260">
    <property type="term" value="P:DNA replication"/>
    <property type="evidence" value="ECO:0007669"/>
    <property type="project" value="UniProtKB-KW"/>
</dbReference>
<dbReference type="GO" id="GO:0005216">
    <property type="term" value="F:monoatomic ion channel activity"/>
    <property type="evidence" value="ECO:0007669"/>
    <property type="project" value="InterPro"/>
</dbReference>
<dbReference type="GO" id="GO:0005664">
    <property type="term" value="C:nuclear origin of replication recognition complex"/>
    <property type="evidence" value="ECO:0007669"/>
    <property type="project" value="InterPro"/>
</dbReference>
<evidence type="ECO:0000256" key="6">
    <source>
        <dbReference type="ARBA" id="ARBA00022692"/>
    </source>
</evidence>
<evidence type="ECO:0000313" key="18">
    <source>
        <dbReference type="Proteomes" id="UP000053268"/>
    </source>
</evidence>
<gene>
    <name evidence="17" type="ORF">RR46_07644</name>
</gene>
<keyword evidence="5" id="KW-1003">Cell membrane</keyword>
<evidence type="ECO:0000256" key="5">
    <source>
        <dbReference type="ARBA" id="ARBA00022475"/>
    </source>
</evidence>
<dbReference type="SUPFAM" id="SSF51206">
    <property type="entry name" value="cAMP-binding domain-like"/>
    <property type="match status" value="1"/>
</dbReference>
<dbReference type="Gene3D" id="2.60.120.10">
    <property type="entry name" value="Jelly Rolls"/>
    <property type="match status" value="1"/>
</dbReference>
<protein>
    <submittedName>
        <fullName evidence="17">Sodium/hydrogen exchanger 10</fullName>
    </submittedName>
</protein>
<dbReference type="STRING" id="66420.A0A194Q728"/>
<dbReference type="InterPro" id="IPR054113">
    <property type="entry name" value="ORC6_cyclin-like_2nd"/>
</dbReference>
<keyword evidence="10" id="KW-0238">DNA-binding</keyword>
<dbReference type="CDD" id="cd16075">
    <property type="entry name" value="ORC6_CTD"/>
    <property type="match status" value="1"/>
</dbReference>
<feature type="transmembrane region" description="Helical" evidence="13">
    <location>
        <begin position="485"/>
        <end position="504"/>
    </location>
</feature>
<dbReference type="Pfam" id="PF00520">
    <property type="entry name" value="Ion_trans"/>
    <property type="match status" value="1"/>
</dbReference>
<dbReference type="CDD" id="cd11583">
    <property type="entry name" value="Orc6_mid"/>
    <property type="match status" value="1"/>
</dbReference>
<evidence type="ECO:0000256" key="4">
    <source>
        <dbReference type="ARBA" id="ARBA00022448"/>
    </source>
</evidence>
<dbReference type="InterPro" id="IPR018490">
    <property type="entry name" value="cNMP-bd_dom_sf"/>
</dbReference>
<evidence type="ECO:0000259" key="14">
    <source>
        <dbReference type="Pfam" id="PF00520"/>
    </source>
</evidence>
<evidence type="ECO:0000256" key="12">
    <source>
        <dbReference type="ARBA" id="ARBA00023242"/>
    </source>
</evidence>
<dbReference type="GO" id="GO:0015385">
    <property type="term" value="F:sodium:proton antiporter activity"/>
    <property type="evidence" value="ECO:0007669"/>
    <property type="project" value="InterPro"/>
</dbReference>
<evidence type="ECO:0000259" key="15">
    <source>
        <dbReference type="Pfam" id="PF05460"/>
    </source>
</evidence>
<feature type="domain" description="ORC6 first cyclin-like" evidence="15">
    <location>
        <begin position="8"/>
        <end position="94"/>
    </location>
</feature>
<dbReference type="PANTHER" id="PTHR10110:SF86">
    <property type="entry name" value="SODIUM_HYDROGEN EXCHANGER 7"/>
    <property type="match status" value="1"/>
</dbReference>
<name>A0A194Q728_PAPXU</name>
<evidence type="ECO:0000256" key="1">
    <source>
        <dbReference type="ARBA" id="ARBA00004123"/>
    </source>
</evidence>
<dbReference type="Pfam" id="PF05460">
    <property type="entry name" value="ORC6"/>
    <property type="match status" value="1"/>
</dbReference>
<dbReference type="Gene3D" id="1.10.472.10">
    <property type="entry name" value="Cyclin-like"/>
    <property type="match status" value="1"/>
</dbReference>
<dbReference type="SUPFAM" id="SSF81324">
    <property type="entry name" value="Voltage-gated potassium channels"/>
    <property type="match status" value="1"/>
</dbReference>
<feature type="transmembrane region" description="Helical" evidence="13">
    <location>
        <begin position="329"/>
        <end position="348"/>
    </location>
</feature>
<evidence type="ECO:0000256" key="11">
    <source>
        <dbReference type="ARBA" id="ARBA00023136"/>
    </source>
</evidence>
<keyword evidence="11 13" id="KW-0472">Membrane</keyword>
<dbReference type="Proteomes" id="UP000053268">
    <property type="component" value="Unassembled WGS sequence"/>
</dbReference>
<feature type="transmembrane region" description="Helical" evidence="13">
    <location>
        <begin position="288"/>
        <end position="317"/>
    </location>
</feature>
<evidence type="ECO:0000259" key="16">
    <source>
        <dbReference type="Pfam" id="PF21913"/>
    </source>
</evidence>
<dbReference type="GO" id="GO:0003677">
    <property type="term" value="F:DNA binding"/>
    <property type="evidence" value="ECO:0007669"/>
    <property type="project" value="UniProtKB-KW"/>
</dbReference>
<keyword evidence="12" id="KW-0539">Nucleus</keyword>
<dbReference type="InterPro" id="IPR014710">
    <property type="entry name" value="RmlC-like_jellyroll"/>
</dbReference>
<dbReference type="PANTHER" id="PTHR10110">
    <property type="entry name" value="SODIUM/HYDROGEN EXCHANGER"/>
    <property type="match status" value="1"/>
</dbReference>
<feature type="domain" description="Ion transport" evidence="14">
    <location>
        <begin position="728"/>
        <end position="851"/>
    </location>
</feature>
<evidence type="ECO:0000256" key="2">
    <source>
        <dbReference type="ARBA" id="ARBA00004651"/>
    </source>
</evidence>
<feature type="transmembrane region" description="Helical" evidence="13">
    <location>
        <begin position="446"/>
        <end position="464"/>
    </location>
</feature>
<evidence type="ECO:0000256" key="10">
    <source>
        <dbReference type="ARBA" id="ARBA00023125"/>
    </source>
</evidence>
<keyword evidence="6 13" id="KW-0812">Transmembrane</keyword>
<comment type="subcellular location">
    <subcellularLocation>
        <location evidence="2">Cell membrane</location>
        <topology evidence="2">Multi-pass membrane protein</topology>
    </subcellularLocation>
    <subcellularLocation>
        <location evidence="1">Nucleus</location>
    </subcellularLocation>
</comment>
<feature type="transmembrane region" description="Helical" evidence="13">
    <location>
        <begin position="379"/>
        <end position="397"/>
    </location>
</feature>
<dbReference type="EMBL" id="KQ459460">
    <property type="protein sequence ID" value="KPJ00805.1"/>
    <property type="molecule type" value="Genomic_DNA"/>
</dbReference>
<reference evidence="17 18" key="1">
    <citation type="journal article" date="2015" name="Nat. Commun.">
        <title>Outbred genome sequencing and CRISPR/Cas9 gene editing in butterflies.</title>
        <authorList>
            <person name="Li X."/>
            <person name="Fan D."/>
            <person name="Zhang W."/>
            <person name="Liu G."/>
            <person name="Zhang L."/>
            <person name="Zhao L."/>
            <person name="Fang X."/>
            <person name="Chen L."/>
            <person name="Dong Y."/>
            <person name="Chen Y."/>
            <person name="Ding Y."/>
            <person name="Zhao R."/>
            <person name="Feng M."/>
            <person name="Zhu Y."/>
            <person name="Feng Y."/>
            <person name="Jiang X."/>
            <person name="Zhu D."/>
            <person name="Xiang H."/>
            <person name="Feng X."/>
            <person name="Li S."/>
            <person name="Wang J."/>
            <person name="Zhang G."/>
            <person name="Kronforst M.R."/>
            <person name="Wang W."/>
        </authorList>
    </citation>
    <scope>NUCLEOTIDE SEQUENCE [LARGE SCALE GENOMIC DNA]</scope>
    <source>
        <strain evidence="17">Ya'a_city_454_Px</strain>
        <tissue evidence="17">Whole body</tissue>
    </source>
</reference>
<dbReference type="InterPro" id="IPR008721">
    <property type="entry name" value="ORC6_cyclin_first"/>
</dbReference>